<feature type="domain" description="HTH myb-type" evidence="12">
    <location>
        <begin position="1"/>
        <end position="62"/>
    </location>
</feature>
<evidence type="ECO:0000256" key="10">
    <source>
        <dbReference type="SAM" id="MobiDB-lite"/>
    </source>
</evidence>
<feature type="region of interest" description="Disordered" evidence="10">
    <location>
        <begin position="181"/>
        <end position="207"/>
    </location>
</feature>
<dbReference type="InterPro" id="IPR036390">
    <property type="entry name" value="WH_DNA-bd_sf"/>
</dbReference>
<keyword evidence="6" id="KW-0238">DNA-binding</keyword>
<keyword evidence="7" id="KW-0804">Transcription</keyword>
<dbReference type="Pfam" id="PF00538">
    <property type="entry name" value="Linker_histone"/>
    <property type="match status" value="1"/>
</dbReference>
<feature type="compositionally biased region" description="Low complexity" evidence="10">
    <location>
        <begin position="65"/>
        <end position="79"/>
    </location>
</feature>
<sequence length="273" mass="30553">MRNHKLKWTAAEIEALTAGVAKYGTGRWMNILTDSEFASKLANRSNVHLKDKWRNMHPNPEQGCSTDKSTTTTGKATASRAVAPKTQNNSSVSISGDKANDNRPRSPQDVKNILIHNDMILEAISSMKDPSGTDIGPIMRFIEQKYKVPQNFRRLLTSKLRRLVLQGKLDKVKNGYKIKDAALGTKTPTPKQKDLRPRSLQQSSLAGSDETIEDVAKTVAQEIAEAEYEAIMTGKAVEESEWVSQMAEETELMLILCKKYFEMCAQCEFILMD</sequence>
<dbReference type="PANTHER" id="PTHR46267">
    <property type="entry name" value="SINGLE MYB HISTONE 4"/>
    <property type="match status" value="1"/>
</dbReference>
<keyword evidence="8" id="KW-0539">Nucleus</keyword>
<proteinExistence type="predicted"/>
<dbReference type="InterPro" id="IPR005818">
    <property type="entry name" value="Histone_H1/H5_H15"/>
</dbReference>
<dbReference type="GO" id="GO:0003691">
    <property type="term" value="F:double-stranded telomeric DNA binding"/>
    <property type="evidence" value="ECO:0007669"/>
    <property type="project" value="InterPro"/>
</dbReference>
<dbReference type="AlphaFoldDB" id="A0AAV6XCE3"/>
<dbReference type="SUPFAM" id="SSF46689">
    <property type="entry name" value="Homeodomain-like"/>
    <property type="match status" value="1"/>
</dbReference>
<evidence type="ECO:0000313" key="14">
    <source>
        <dbReference type="EMBL" id="KAG8380113.1"/>
    </source>
</evidence>
<dbReference type="Gene3D" id="1.10.10.10">
    <property type="entry name" value="Winged helix-like DNA-binding domain superfamily/Winged helix DNA-binding domain"/>
    <property type="match status" value="1"/>
</dbReference>
<comment type="subcellular location">
    <subcellularLocation>
        <location evidence="1">Chromosome</location>
    </subcellularLocation>
    <subcellularLocation>
        <location evidence="2">Nucleus</location>
        <location evidence="2">Nucleolus</location>
    </subcellularLocation>
</comment>
<accession>A0AAV6XCE3</accession>
<dbReference type="Pfam" id="PF00249">
    <property type="entry name" value="Myb_DNA-binding"/>
    <property type="match status" value="1"/>
</dbReference>
<dbReference type="PROSITE" id="PS51294">
    <property type="entry name" value="HTH_MYB"/>
    <property type="match status" value="1"/>
</dbReference>
<evidence type="ECO:0000259" key="12">
    <source>
        <dbReference type="PROSITE" id="PS51294"/>
    </source>
</evidence>
<evidence type="ECO:0000313" key="15">
    <source>
        <dbReference type="Proteomes" id="UP000826271"/>
    </source>
</evidence>
<feature type="compositionally biased region" description="Polar residues" evidence="10">
    <location>
        <begin position="85"/>
        <end position="94"/>
    </location>
</feature>
<dbReference type="PROSITE" id="PS51504">
    <property type="entry name" value="H15"/>
    <property type="match status" value="1"/>
</dbReference>
<organism evidence="14 15">
    <name type="scientific">Buddleja alternifolia</name>
    <dbReference type="NCBI Taxonomy" id="168488"/>
    <lineage>
        <taxon>Eukaryota</taxon>
        <taxon>Viridiplantae</taxon>
        <taxon>Streptophyta</taxon>
        <taxon>Embryophyta</taxon>
        <taxon>Tracheophyta</taxon>
        <taxon>Spermatophyta</taxon>
        <taxon>Magnoliopsida</taxon>
        <taxon>eudicotyledons</taxon>
        <taxon>Gunneridae</taxon>
        <taxon>Pentapetalae</taxon>
        <taxon>asterids</taxon>
        <taxon>lamiids</taxon>
        <taxon>Lamiales</taxon>
        <taxon>Scrophulariaceae</taxon>
        <taxon>Buddlejeae</taxon>
        <taxon>Buddleja</taxon>
    </lineage>
</organism>
<gene>
    <name evidence="14" type="ORF">BUALT_Bualt07G0159900</name>
</gene>
<dbReference type="InterPro" id="IPR017930">
    <property type="entry name" value="Myb_dom"/>
</dbReference>
<dbReference type="CDD" id="cd11660">
    <property type="entry name" value="SANT_TRF"/>
    <property type="match status" value="1"/>
</dbReference>
<dbReference type="InterPro" id="IPR036388">
    <property type="entry name" value="WH-like_DNA-bd_sf"/>
</dbReference>
<evidence type="ECO:0000256" key="4">
    <source>
        <dbReference type="ARBA" id="ARBA00023015"/>
    </source>
</evidence>
<evidence type="ECO:0000256" key="1">
    <source>
        <dbReference type="ARBA" id="ARBA00004286"/>
    </source>
</evidence>
<protein>
    <recommendedName>
        <fullName evidence="9">MYB transcription factor</fullName>
    </recommendedName>
</protein>
<dbReference type="SUPFAM" id="SSF46785">
    <property type="entry name" value="Winged helix' DNA-binding domain"/>
    <property type="match status" value="1"/>
</dbReference>
<keyword evidence="5" id="KW-0175">Coiled coil</keyword>
<feature type="domain" description="Myb-like" evidence="11">
    <location>
        <begin position="1"/>
        <end position="57"/>
    </location>
</feature>
<comment type="caution">
    <text evidence="14">The sequence shown here is derived from an EMBL/GenBank/DDBJ whole genome shotgun (WGS) entry which is preliminary data.</text>
</comment>
<evidence type="ECO:0000259" key="11">
    <source>
        <dbReference type="PROSITE" id="PS50090"/>
    </source>
</evidence>
<name>A0AAV6XCE3_9LAMI</name>
<dbReference type="SMART" id="SM00717">
    <property type="entry name" value="SANT"/>
    <property type="match status" value="1"/>
</dbReference>
<keyword evidence="15" id="KW-1185">Reference proteome</keyword>
<dbReference type="PANTHER" id="PTHR46267:SF3">
    <property type="entry name" value="TELOMERE REPEAT-BINDING FACTOR 4-RELATED"/>
    <property type="match status" value="1"/>
</dbReference>
<dbReference type="PROSITE" id="PS50090">
    <property type="entry name" value="MYB_LIKE"/>
    <property type="match status" value="1"/>
</dbReference>
<evidence type="ECO:0000256" key="7">
    <source>
        <dbReference type="ARBA" id="ARBA00023163"/>
    </source>
</evidence>
<dbReference type="Proteomes" id="UP000826271">
    <property type="component" value="Unassembled WGS sequence"/>
</dbReference>
<dbReference type="InterPro" id="IPR001005">
    <property type="entry name" value="SANT/Myb"/>
</dbReference>
<reference evidence="14" key="1">
    <citation type="submission" date="2019-10" db="EMBL/GenBank/DDBJ databases">
        <authorList>
            <person name="Zhang R."/>
            <person name="Pan Y."/>
            <person name="Wang J."/>
            <person name="Ma R."/>
            <person name="Yu S."/>
        </authorList>
    </citation>
    <scope>NUCLEOTIDE SEQUENCE</scope>
    <source>
        <strain evidence="14">LA-IB0</strain>
        <tissue evidence="14">Leaf</tissue>
    </source>
</reference>
<dbReference type="GO" id="GO:0006334">
    <property type="term" value="P:nucleosome assembly"/>
    <property type="evidence" value="ECO:0007669"/>
    <property type="project" value="InterPro"/>
</dbReference>
<evidence type="ECO:0000256" key="2">
    <source>
        <dbReference type="ARBA" id="ARBA00004604"/>
    </source>
</evidence>
<dbReference type="InterPro" id="IPR044597">
    <property type="entry name" value="SMH1-6"/>
</dbReference>
<evidence type="ECO:0000256" key="6">
    <source>
        <dbReference type="ARBA" id="ARBA00023125"/>
    </source>
</evidence>
<keyword evidence="4" id="KW-0805">Transcription regulation</keyword>
<dbReference type="GO" id="GO:0000786">
    <property type="term" value="C:nucleosome"/>
    <property type="evidence" value="ECO:0007669"/>
    <property type="project" value="InterPro"/>
</dbReference>
<dbReference type="EMBL" id="WHWC01000007">
    <property type="protein sequence ID" value="KAG8380113.1"/>
    <property type="molecule type" value="Genomic_DNA"/>
</dbReference>
<dbReference type="SMART" id="SM00526">
    <property type="entry name" value="H15"/>
    <property type="match status" value="1"/>
</dbReference>
<evidence type="ECO:0000259" key="13">
    <source>
        <dbReference type="PROSITE" id="PS51504"/>
    </source>
</evidence>
<dbReference type="GO" id="GO:0005730">
    <property type="term" value="C:nucleolus"/>
    <property type="evidence" value="ECO:0007669"/>
    <property type="project" value="UniProtKB-SubCell"/>
</dbReference>
<feature type="compositionally biased region" description="Basic and acidic residues" evidence="10">
    <location>
        <begin position="98"/>
        <end position="108"/>
    </location>
</feature>
<dbReference type="Gene3D" id="1.10.246.220">
    <property type="match status" value="1"/>
</dbReference>
<evidence type="ECO:0000256" key="5">
    <source>
        <dbReference type="ARBA" id="ARBA00023054"/>
    </source>
</evidence>
<keyword evidence="3" id="KW-0158">Chromosome</keyword>
<dbReference type="FunFam" id="1.10.10.60:FF:000168">
    <property type="entry name" value="Telomere repeat-binding factor 1"/>
    <property type="match status" value="1"/>
</dbReference>
<evidence type="ECO:0000256" key="9">
    <source>
        <dbReference type="ARBA" id="ARBA00032813"/>
    </source>
</evidence>
<dbReference type="InterPro" id="IPR009057">
    <property type="entry name" value="Homeodomain-like_sf"/>
</dbReference>
<evidence type="ECO:0000256" key="3">
    <source>
        <dbReference type="ARBA" id="ARBA00022454"/>
    </source>
</evidence>
<feature type="domain" description="H15" evidence="13">
    <location>
        <begin position="112"/>
        <end position="180"/>
    </location>
</feature>
<evidence type="ECO:0000256" key="8">
    <source>
        <dbReference type="ARBA" id="ARBA00023242"/>
    </source>
</evidence>
<feature type="region of interest" description="Disordered" evidence="10">
    <location>
        <begin position="49"/>
        <end position="108"/>
    </location>
</feature>